<name>A0ABX1MAB8_9CYAN</name>
<evidence type="ECO:0000313" key="6">
    <source>
        <dbReference type="Proteomes" id="UP000762253"/>
    </source>
</evidence>
<dbReference type="Proteomes" id="UP000762253">
    <property type="component" value="Unassembled WGS sequence"/>
</dbReference>
<feature type="repeat" description="WD" evidence="3">
    <location>
        <begin position="466"/>
        <end position="507"/>
    </location>
</feature>
<feature type="transmembrane region" description="Helical" evidence="4">
    <location>
        <begin position="350"/>
        <end position="376"/>
    </location>
</feature>
<organism evidence="5 6">
    <name type="scientific">Brasilonema octagenarum UFV-OR1</name>
    <dbReference type="NCBI Taxonomy" id="417115"/>
    <lineage>
        <taxon>Bacteria</taxon>
        <taxon>Bacillati</taxon>
        <taxon>Cyanobacteriota</taxon>
        <taxon>Cyanophyceae</taxon>
        <taxon>Nostocales</taxon>
        <taxon>Scytonemataceae</taxon>
        <taxon>Brasilonema</taxon>
        <taxon>Octagenarum group</taxon>
    </lineage>
</organism>
<proteinExistence type="predicted"/>
<keyword evidence="1 3" id="KW-0853">WD repeat</keyword>
<feature type="transmembrane region" description="Helical" evidence="4">
    <location>
        <begin position="325"/>
        <end position="344"/>
    </location>
</feature>
<feature type="repeat" description="WD" evidence="3">
    <location>
        <begin position="240"/>
        <end position="281"/>
    </location>
</feature>
<evidence type="ECO:0000313" key="5">
    <source>
        <dbReference type="EMBL" id="NMF65537.1"/>
    </source>
</evidence>
<dbReference type="Pfam" id="PF00400">
    <property type="entry name" value="WD40"/>
    <property type="match status" value="7"/>
</dbReference>
<protein>
    <recommendedName>
        <fullName evidence="7">WD40 repeat domain-containing protein</fullName>
    </recommendedName>
</protein>
<dbReference type="PANTHER" id="PTHR19848:SF8">
    <property type="entry name" value="F-BOX AND WD REPEAT DOMAIN CONTAINING 7"/>
    <property type="match status" value="1"/>
</dbReference>
<dbReference type="EMBL" id="QMEC01000107">
    <property type="protein sequence ID" value="NMF65537.1"/>
    <property type="molecule type" value="Genomic_DNA"/>
</dbReference>
<dbReference type="RefSeq" id="WP_169267105.1">
    <property type="nucleotide sequence ID" value="NZ_QMEC01000107.1"/>
</dbReference>
<keyword evidence="2" id="KW-0677">Repeat</keyword>
<dbReference type="PROSITE" id="PS50294">
    <property type="entry name" value="WD_REPEATS_REGION"/>
    <property type="match status" value="7"/>
</dbReference>
<dbReference type="InterPro" id="IPR019775">
    <property type="entry name" value="WD40_repeat_CS"/>
</dbReference>
<feature type="repeat" description="WD" evidence="3">
    <location>
        <begin position="382"/>
        <end position="423"/>
    </location>
</feature>
<dbReference type="InterPro" id="IPR011047">
    <property type="entry name" value="Quinoprotein_ADH-like_sf"/>
</dbReference>
<keyword evidence="4" id="KW-0472">Membrane</keyword>
<gene>
    <name evidence="5" type="ORF">DP115_23395</name>
</gene>
<dbReference type="PRINTS" id="PR00320">
    <property type="entry name" value="GPROTEINBRPT"/>
</dbReference>
<dbReference type="InterPro" id="IPR020472">
    <property type="entry name" value="WD40_PAC1"/>
</dbReference>
<keyword evidence="6" id="KW-1185">Reference proteome</keyword>
<keyword evidence="4" id="KW-1133">Transmembrane helix</keyword>
<evidence type="ECO:0008006" key="7">
    <source>
        <dbReference type="Google" id="ProtNLM"/>
    </source>
</evidence>
<dbReference type="PANTHER" id="PTHR19848">
    <property type="entry name" value="WD40 REPEAT PROTEIN"/>
    <property type="match status" value="1"/>
</dbReference>
<feature type="repeat" description="WD" evidence="3">
    <location>
        <begin position="508"/>
        <end position="549"/>
    </location>
</feature>
<dbReference type="PROSITE" id="PS50082">
    <property type="entry name" value="WD_REPEATS_2"/>
    <property type="match status" value="7"/>
</dbReference>
<evidence type="ECO:0000256" key="3">
    <source>
        <dbReference type="PROSITE-ProRule" id="PRU00221"/>
    </source>
</evidence>
<evidence type="ECO:0000256" key="4">
    <source>
        <dbReference type="SAM" id="Phobius"/>
    </source>
</evidence>
<keyword evidence="4" id="KW-0812">Transmembrane</keyword>
<dbReference type="PROSITE" id="PS00678">
    <property type="entry name" value="WD_REPEATS_1"/>
    <property type="match status" value="6"/>
</dbReference>
<dbReference type="Gene3D" id="1.25.40.370">
    <property type="match status" value="1"/>
</dbReference>
<dbReference type="InterPro" id="IPR001680">
    <property type="entry name" value="WD40_rpt"/>
</dbReference>
<reference evidence="5 6" key="1">
    <citation type="submission" date="2018-06" db="EMBL/GenBank/DDBJ databases">
        <title>Comparative genomics of Brasilonema spp. strains.</title>
        <authorList>
            <person name="Alvarenga D.O."/>
            <person name="Fiore M.F."/>
            <person name="Varani A.M."/>
        </authorList>
    </citation>
    <scope>NUCLEOTIDE SEQUENCE [LARGE SCALE GENOMIC DNA]</scope>
    <source>
        <strain evidence="5 6">UFV-OR1</strain>
    </source>
</reference>
<evidence type="ECO:0000256" key="1">
    <source>
        <dbReference type="ARBA" id="ARBA00022574"/>
    </source>
</evidence>
<dbReference type="CDD" id="cd00200">
    <property type="entry name" value="WD40"/>
    <property type="match status" value="1"/>
</dbReference>
<dbReference type="InterPro" id="IPR015943">
    <property type="entry name" value="WD40/YVTN_repeat-like_dom_sf"/>
</dbReference>
<feature type="repeat" description="WD" evidence="3">
    <location>
        <begin position="424"/>
        <end position="465"/>
    </location>
</feature>
<feature type="repeat" description="WD" evidence="3">
    <location>
        <begin position="198"/>
        <end position="239"/>
    </location>
</feature>
<accession>A0ABX1MAB8</accession>
<dbReference type="SMART" id="SM00320">
    <property type="entry name" value="WD40"/>
    <property type="match status" value="9"/>
</dbReference>
<comment type="caution">
    <text evidence="5">The sequence shown here is derived from an EMBL/GenBank/DDBJ whole genome shotgun (WGS) entry which is preliminary data.</text>
</comment>
<dbReference type="Gene3D" id="2.130.10.10">
    <property type="entry name" value="YVTN repeat-like/Quinoprotein amine dehydrogenase"/>
    <property type="match status" value="3"/>
</dbReference>
<feature type="repeat" description="WD" evidence="3">
    <location>
        <begin position="156"/>
        <end position="197"/>
    </location>
</feature>
<evidence type="ECO:0000256" key="2">
    <source>
        <dbReference type="ARBA" id="ARBA00022737"/>
    </source>
</evidence>
<dbReference type="SUPFAM" id="SSF50998">
    <property type="entry name" value="Quinoprotein alcohol dehydrogenase-like"/>
    <property type="match status" value="1"/>
</dbReference>
<sequence length="589" mass="65812">MSNLRAWLAEKSSEERELFLSEVPRLWLEGGQVKKLCRLLTDFDFIEAKINHPKFGVQALIEDYDLIDDTEFLTYSEYDAQTVKALRLIQGALRLSAHILNEDTKQLGGQLSGRLLHFDAPEIQGLLQQISQTKITWLRPLTASLTPPGGALVRTLTGHSHSVNAVAVTPDCKYVISASSDKTLKVWDLQSGKEKFTLNGHSYSVNAVTVSTDSKYVISGSFDGTLKVWYLQFGEEKFTFKNHDNSVNAVTVTRDGKNVISGSLDGTLKLWNLDGKQSYLLSKNSAIKAITLTTDGNSLITYSEDKNLNVIDLTQSQKPLFRKTLFRRFDVVFSLILVKLFVFLKFIDETFLSIFLYMLFHHYFTLSLVGLFLYLIGKIILLFIESSEVISLTVTTDGKRIVTGCKDKSIKIWNIKNKKQIFTLRGHSESVTAVAITLNGKYLVSASEDKTLKVWNLETEKECFTLTGHSASVNTLAVTPDDKWIISGSDDKTIKVWDLENRKEIFNFRGHNKSISTVTVTPCGKQVVSTSLDKTLQVWNLESGEIIASFTGESEIKCCAVASDGVTIVAGEESGRLHFLRLKGIEAKP</sequence>